<name>A0A2M8KR98_9BACT</name>
<dbReference type="GO" id="GO:0005737">
    <property type="term" value="C:cytoplasm"/>
    <property type="evidence" value="ECO:0007669"/>
    <property type="project" value="TreeGrafter"/>
</dbReference>
<dbReference type="PROSITE" id="PS51903">
    <property type="entry name" value="CLP_R"/>
    <property type="match status" value="1"/>
</dbReference>
<dbReference type="InterPro" id="IPR036628">
    <property type="entry name" value="Clp_N_dom_sf"/>
</dbReference>
<comment type="caution">
    <text evidence="6">The sequence shown here is derived from an EMBL/GenBank/DDBJ whole genome shotgun (WGS) entry which is preliminary data.</text>
</comment>
<evidence type="ECO:0000259" key="5">
    <source>
        <dbReference type="PROSITE" id="PS51903"/>
    </source>
</evidence>
<evidence type="ECO:0000256" key="4">
    <source>
        <dbReference type="SAM" id="MobiDB-lite"/>
    </source>
</evidence>
<dbReference type="EMBL" id="PFED01000207">
    <property type="protein sequence ID" value="PJE62429.1"/>
    <property type="molecule type" value="Genomic_DNA"/>
</dbReference>
<evidence type="ECO:0000256" key="3">
    <source>
        <dbReference type="PROSITE-ProRule" id="PRU01251"/>
    </source>
</evidence>
<gene>
    <name evidence="6" type="ORF">COU88_05045</name>
</gene>
<sequence>MGVFDFLSSKNQKQQQADPVVREQEPPVSSGEPYNGIGATPGGSEPYNGIGATPSHAQPLETNNSTQQKDTKAVEPVTQDINKQAQMDITTRLTQRSNKVLSVAANKAKSLGSPYVDSEHILFGLLSDQEIFNLLSSLKVIPQEVVKRLEQTFTKGNAKTPPQMAPRAKKILSDALVVARKLGYEFISPEHILYSLYKEGEGAGSRMLAKMGLDEGALRKTVLGKKAELSEEGEKSEPKQKALEKYTVDLTQKAANGELDPVVERAPVIERVIHILSRRTKNNPVLIG</sequence>
<reference evidence="7" key="1">
    <citation type="submission" date="2017-09" db="EMBL/GenBank/DDBJ databases">
        <title>Depth-based differentiation of microbial function through sediment-hosted aquifers and enrichment of novel symbionts in the deep terrestrial subsurface.</title>
        <authorList>
            <person name="Probst A.J."/>
            <person name="Ladd B."/>
            <person name="Jarett J.K."/>
            <person name="Geller-Mcgrath D.E."/>
            <person name="Sieber C.M.K."/>
            <person name="Emerson J.B."/>
            <person name="Anantharaman K."/>
            <person name="Thomas B.C."/>
            <person name="Malmstrom R."/>
            <person name="Stieglmeier M."/>
            <person name="Klingl A."/>
            <person name="Woyke T."/>
            <person name="Ryan C.M."/>
            <person name="Banfield J.F."/>
        </authorList>
    </citation>
    <scope>NUCLEOTIDE SEQUENCE [LARGE SCALE GENOMIC DNA]</scope>
</reference>
<evidence type="ECO:0000256" key="2">
    <source>
        <dbReference type="ARBA" id="ARBA00022840"/>
    </source>
</evidence>
<evidence type="ECO:0000313" key="7">
    <source>
        <dbReference type="Proteomes" id="UP000229554"/>
    </source>
</evidence>
<evidence type="ECO:0000256" key="1">
    <source>
        <dbReference type="ARBA" id="ARBA00022741"/>
    </source>
</evidence>
<dbReference type="SUPFAM" id="SSF81923">
    <property type="entry name" value="Double Clp-N motif"/>
    <property type="match status" value="1"/>
</dbReference>
<protein>
    <recommendedName>
        <fullName evidence="5">Clp R domain-containing protein</fullName>
    </recommendedName>
</protein>
<dbReference type="PANTHER" id="PTHR11638">
    <property type="entry name" value="ATP-DEPENDENT CLP PROTEASE"/>
    <property type="match status" value="1"/>
</dbReference>
<dbReference type="AlphaFoldDB" id="A0A2M8KR98"/>
<dbReference type="GO" id="GO:0005524">
    <property type="term" value="F:ATP binding"/>
    <property type="evidence" value="ECO:0007669"/>
    <property type="project" value="UniProtKB-KW"/>
</dbReference>
<proteinExistence type="predicted"/>
<feature type="region of interest" description="Disordered" evidence="4">
    <location>
        <begin position="1"/>
        <end position="75"/>
    </location>
</feature>
<dbReference type="GO" id="GO:0034605">
    <property type="term" value="P:cellular response to heat"/>
    <property type="evidence" value="ECO:0007669"/>
    <property type="project" value="TreeGrafter"/>
</dbReference>
<keyword evidence="3" id="KW-0677">Repeat</keyword>
<dbReference type="InterPro" id="IPR027417">
    <property type="entry name" value="P-loop_NTPase"/>
</dbReference>
<dbReference type="Gene3D" id="3.40.50.300">
    <property type="entry name" value="P-loop containing nucleotide triphosphate hydrolases"/>
    <property type="match status" value="1"/>
</dbReference>
<keyword evidence="2" id="KW-0067">ATP-binding</keyword>
<dbReference type="InterPro" id="IPR050130">
    <property type="entry name" value="ClpA_ClpB"/>
</dbReference>
<evidence type="ECO:0000313" key="6">
    <source>
        <dbReference type="EMBL" id="PJE62429.1"/>
    </source>
</evidence>
<keyword evidence="1" id="KW-0547">Nucleotide-binding</keyword>
<dbReference type="InterPro" id="IPR004176">
    <property type="entry name" value="Clp_R_N"/>
</dbReference>
<dbReference type="PANTHER" id="PTHR11638:SF18">
    <property type="entry name" value="HEAT SHOCK PROTEIN 104"/>
    <property type="match status" value="1"/>
</dbReference>
<dbReference type="Proteomes" id="UP000229554">
    <property type="component" value="Unassembled WGS sequence"/>
</dbReference>
<feature type="domain" description="Clp R" evidence="5">
    <location>
        <begin position="90"/>
        <end position="232"/>
    </location>
</feature>
<dbReference type="Pfam" id="PF02861">
    <property type="entry name" value="Clp_N"/>
    <property type="match status" value="1"/>
</dbReference>
<dbReference type="Gene3D" id="1.10.1780.10">
    <property type="entry name" value="Clp, N-terminal domain"/>
    <property type="match status" value="1"/>
</dbReference>
<organism evidence="6 7">
    <name type="scientific">Candidatus Roizmanbacteria bacterium CG10_big_fil_rev_8_21_14_0_10_39_6</name>
    <dbReference type="NCBI Taxonomy" id="1974853"/>
    <lineage>
        <taxon>Bacteria</taxon>
        <taxon>Candidatus Roizmaniibacteriota</taxon>
    </lineage>
</organism>
<feature type="non-terminal residue" evidence="6">
    <location>
        <position position="288"/>
    </location>
</feature>
<dbReference type="GO" id="GO:0016887">
    <property type="term" value="F:ATP hydrolysis activity"/>
    <property type="evidence" value="ECO:0007669"/>
    <property type="project" value="TreeGrafter"/>
</dbReference>
<accession>A0A2M8KR98</accession>
<feature type="compositionally biased region" description="Polar residues" evidence="4">
    <location>
        <begin position="8"/>
        <end position="17"/>
    </location>
</feature>